<dbReference type="Gene3D" id="3.40.525.10">
    <property type="entry name" value="CRAL-TRIO lipid binding domain"/>
    <property type="match status" value="1"/>
</dbReference>
<name>A0A9P6HTT1_9AGAM</name>
<evidence type="ECO:0000313" key="5">
    <source>
        <dbReference type="Proteomes" id="UP000736335"/>
    </source>
</evidence>
<proteinExistence type="predicted"/>
<dbReference type="InterPro" id="IPR001251">
    <property type="entry name" value="CRAL-TRIO_dom"/>
</dbReference>
<comment type="caution">
    <text evidence="4">The sequence shown here is derived from an EMBL/GenBank/DDBJ whole genome shotgun (WGS) entry which is preliminary data.</text>
</comment>
<keyword evidence="2" id="KW-0472">Membrane</keyword>
<dbReference type="OrthoDB" id="75724at2759"/>
<dbReference type="PANTHER" id="PTHR46590">
    <property type="entry name" value="PHOSPHATIDYLINOSITOL TRANSFER PROTEIN CSR1-RELATED"/>
    <property type="match status" value="1"/>
</dbReference>
<dbReference type="Pfam" id="PF00650">
    <property type="entry name" value="CRAL_TRIO"/>
    <property type="match status" value="1"/>
</dbReference>
<dbReference type="InterPro" id="IPR052432">
    <property type="entry name" value="PITP/CRAL-TRIO"/>
</dbReference>
<dbReference type="AlphaFoldDB" id="A0A9P6HTT1"/>
<evidence type="ECO:0000256" key="1">
    <source>
        <dbReference type="SAM" id="MobiDB-lite"/>
    </source>
</evidence>
<evidence type="ECO:0000256" key="2">
    <source>
        <dbReference type="SAM" id="Phobius"/>
    </source>
</evidence>
<dbReference type="SMART" id="SM00516">
    <property type="entry name" value="SEC14"/>
    <property type="match status" value="1"/>
</dbReference>
<dbReference type="SUPFAM" id="SSF52087">
    <property type="entry name" value="CRAL/TRIO domain"/>
    <property type="match status" value="1"/>
</dbReference>
<evidence type="ECO:0000259" key="3">
    <source>
        <dbReference type="PROSITE" id="PS50191"/>
    </source>
</evidence>
<dbReference type="PROSITE" id="PS50191">
    <property type="entry name" value="CRAL_TRIO"/>
    <property type="match status" value="1"/>
</dbReference>
<dbReference type="Proteomes" id="UP000736335">
    <property type="component" value="Unassembled WGS sequence"/>
</dbReference>
<accession>A0A9P6HTT1</accession>
<organism evidence="4 5">
    <name type="scientific">Thelephora terrestris</name>
    <dbReference type="NCBI Taxonomy" id="56493"/>
    <lineage>
        <taxon>Eukaryota</taxon>
        <taxon>Fungi</taxon>
        <taxon>Dikarya</taxon>
        <taxon>Basidiomycota</taxon>
        <taxon>Agaricomycotina</taxon>
        <taxon>Agaricomycetes</taxon>
        <taxon>Thelephorales</taxon>
        <taxon>Thelephoraceae</taxon>
        <taxon>Thelephora</taxon>
    </lineage>
</organism>
<keyword evidence="5" id="KW-1185">Reference proteome</keyword>
<feature type="transmembrane region" description="Helical" evidence="2">
    <location>
        <begin position="238"/>
        <end position="262"/>
    </location>
</feature>
<keyword evidence="2" id="KW-0812">Transmembrane</keyword>
<reference evidence="4" key="1">
    <citation type="journal article" date="2020" name="Nat. Commun.">
        <title>Large-scale genome sequencing of mycorrhizal fungi provides insights into the early evolution of symbiotic traits.</title>
        <authorList>
            <person name="Miyauchi S."/>
            <person name="Kiss E."/>
            <person name="Kuo A."/>
            <person name="Drula E."/>
            <person name="Kohler A."/>
            <person name="Sanchez-Garcia M."/>
            <person name="Morin E."/>
            <person name="Andreopoulos B."/>
            <person name="Barry K.W."/>
            <person name="Bonito G."/>
            <person name="Buee M."/>
            <person name="Carver A."/>
            <person name="Chen C."/>
            <person name="Cichocki N."/>
            <person name="Clum A."/>
            <person name="Culley D."/>
            <person name="Crous P.W."/>
            <person name="Fauchery L."/>
            <person name="Girlanda M."/>
            <person name="Hayes R.D."/>
            <person name="Keri Z."/>
            <person name="LaButti K."/>
            <person name="Lipzen A."/>
            <person name="Lombard V."/>
            <person name="Magnuson J."/>
            <person name="Maillard F."/>
            <person name="Murat C."/>
            <person name="Nolan M."/>
            <person name="Ohm R.A."/>
            <person name="Pangilinan J."/>
            <person name="Pereira M.F."/>
            <person name="Perotto S."/>
            <person name="Peter M."/>
            <person name="Pfister S."/>
            <person name="Riley R."/>
            <person name="Sitrit Y."/>
            <person name="Stielow J.B."/>
            <person name="Szollosi G."/>
            <person name="Zifcakova L."/>
            <person name="Stursova M."/>
            <person name="Spatafora J.W."/>
            <person name="Tedersoo L."/>
            <person name="Vaario L.M."/>
            <person name="Yamada A."/>
            <person name="Yan M."/>
            <person name="Wang P."/>
            <person name="Xu J."/>
            <person name="Bruns T."/>
            <person name="Baldrian P."/>
            <person name="Vilgalys R."/>
            <person name="Dunand C."/>
            <person name="Henrissat B."/>
            <person name="Grigoriev I.V."/>
            <person name="Hibbett D."/>
            <person name="Nagy L.G."/>
            <person name="Martin F.M."/>
        </authorList>
    </citation>
    <scope>NUCLEOTIDE SEQUENCE</scope>
    <source>
        <strain evidence="4">UH-Tt-Lm1</strain>
    </source>
</reference>
<feature type="domain" description="CRAL-TRIO" evidence="3">
    <location>
        <begin position="3"/>
        <end position="172"/>
    </location>
</feature>
<dbReference type="PANTHER" id="PTHR46590:SF4">
    <property type="entry name" value="CRAL-TRIO DOMAIN-CONTAINING PROTEIN"/>
    <property type="match status" value="1"/>
</dbReference>
<feature type="region of interest" description="Disordered" evidence="1">
    <location>
        <begin position="174"/>
        <end position="193"/>
    </location>
</feature>
<keyword evidence="2" id="KW-1133">Transmembrane helix</keyword>
<protein>
    <submittedName>
        <fullName evidence="4">CRAL-TRIO domain-containing protein</fullName>
    </submittedName>
</protein>
<reference evidence="4" key="2">
    <citation type="submission" date="2020-11" db="EMBL/GenBank/DDBJ databases">
        <authorList>
            <consortium name="DOE Joint Genome Institute"/>
            <person name="Kuo A."/>
            <person name="Miyauchi S."/>
            <person name="Kiss E."/>
            <person name="Drula E."/>
            <person name="Kohler A."/>
            <person name="Sanchez-Garcia M."/>
            <person name="Andreopoulos B."/>
            <person name="Barry K.W."/>
            <person name="Bonito G."/>
            <person name="Buee M."/>
            <person name="Carver A."/>
            <person name="Chen C."/>
            <person name="Cichocki N."/>
            <person name="Clum A."/>
            <person name="Culley D."/>
            <person name="Crous P.W."/>
            <person name="Fauchery L."/>
            <person name="Girlanda M."/>
            <person name="Hayes R."/>
            <person name="Keri Z."/>
            <person name="Labutti K."/>
            <person name="Lipzen A."/>
            <person name="Lombard V."/>
            <person name="Magnuson J."/>
            <person name="Maillard F."/>
            <person name="Morin E."/>
            <person name="Murat C."/>
            <person name="Nolan M."/>
            <person name="Ohm R."/>
            <person name="Pangilinan J."/>
            <person name="Pereira M."/>
            <person name="Perotto S."/>
            <person name="Peter M."/>
            <person name="Riley R."/>
            <person name="Sitrit Y."/>
            <person name="Stielow B."/>
            <person name="Szollosi G."/>
            <person name="Zifcakova L."/>
            <person name="Stursova M."/>
            <person name="Spatafora J.W."/>
            <person name="Tedersoo L."/>
            <person name="Vaario L.-M."/>
            <person name="Yamada A."/>
            <person name="Yan M."/>
            <person name="Wang P."/>
            <person name="Xu J."/>
            <person name="Bruns T."/>
            <person name="Baldrian P."/>
            <person name="Vilgalys R."/>
            <person name="Henrissat B."/>
            <person name="Grigoriev I.V."/>
            <person name="Hibbett D."/>
            <person name="Nagy L.G."/>
            <person name="Martin F.M."/>
        </authorList>
    </citation>
    <scope>NUCLEOTIDE SEQUENCE</scope>
    <source>
        <strain evidence="4">UH-Tt-Lm1</strain>
    </source>
</reference>
<gene>
    <name evidence="4" type="ORF">BJ322DRAFT_107350</name>
</gene>
<dbReference type="EMBL" id="WIUZ02000001">
    <property type="protein sequence ID" value="KAF9793192.1"/>
    <property type="molecule type" value="Genomic_DNA"/>
</dbReference>
<dbReference type="InterPro" id="IPR036865">
    <property type="entry name" value="CRAL-TRIO_dom_sf"/>
</dbReference>
<dbReference type="CDD" id="cd00170">
    <property type="entry name" value="SEC14"/>
    <property type="match status" value="1"/>
</dbReference>
<evidence type="ECO:0000313" key="4">
    <source>
        <dbReference type="EMBL" id="KAF9793192.1"/>
    </source>
</evidence>
<sequence>MSSMELPADPDLFRFLPPGCRDPLGRPIILLNLAAFLELASRSLDHMKDLILWLDDTMRLYLQKISKDSGQRVPVLQFVAIVNVQGVAVSSLATDLVAWYYQDVQPHYPGMMAAVFIQGHSWVHSRMWNVLKRILPTSAQNKVSFFSREELVHYFGAQVLPEDFGGSLPASKRSLPQLQTPEPRHSDPRSRRGLPLRLDTSVPAAHSPFNPFFGYPISPTSLNPRYGRRRKRDLLRTLAYLWWAKWKGSVVWVSVLIVAFWLSRWRLRTWLNRLRQMIPRRAR</sequence>